<dbReference type="Proteomes" id="UP000887579">
    <property type="component" value="Unplaced"/>
</dbReference>
<reference evidence="2" key="1">
    <citation type="submission" date="2022-11" db="UniProtKB">
        <authorList>
            <consortium name="WormBaseParasite"/>
        </authorList>
    </citation>
    <scope>IDENTIFICATION</scope>
</reference>
<accession>A0AC34GEL4</accession>
<proteinExistence type="predicted"/>
<organism evidence="1 2">
    <name type="scientific">Panagrolaimus sp. ES5</name>
    <dbReference type="NCBI Taxonomy" id="591445"/>
    <lineage>
        <taxon>Eukaryota</taxon>
        <taxon>Metazoa</taxon>
        <taxon>Ecdysozoa</taxon>
        <taxon>Nematoda</taxon>
        <taxon>Chromadorea</taxon>
        <taxon>Rhabditida</taxon>
        <taxon>Tylenchina</taxon>
        <taxon>Panagrolaimomorpha</taxon>
        <taxon>Panagrolaimoidea</taxon>
        <taxon>Panagrolaimidae</taxon>
        <taxon>Panagrolaimus</taxon>
    </lineage>
</organism>
<evidence type="ECO:0000313" key="1">
    <source>
        <dbReference type="Proteomes" id="UP000887579"/>
    </source>
</evidence>
<sequence length="74" mass="8488">MCVEYLKESDAAELNICPKKLANAMYRRRVTIFIAENDSPKFHEQADNLQKGVIEASEQAVECEKLVRLFKCLP</sequence>
<protein>
    <submittedName>
        <fullName evidence="2">Uncharacterized protein</fullName>
    </submittedName>
</protein>
<name>A0AC34GEL4_9BILA</name>
<evidence type="ECO:0000313" key="2">
    <source>
        <dbReference type="WBParaSite" id="ES5_v2.g27941.t1"/>
    </source>
</evidence>
<dbReference type="WBParaSite" id="ES5_v2.g27941.t1">
    <property type="protein sequence ID" value="ES5_v2.g27941.t1"/>
    <property type="gene ID" value="ES5_v2.g27941"/>
</dbReference>